<organism evidence="1 2">
    <name type="scientific">Desulfobotulus mexicanus</name>
    <dbReference type="NCBI Taxonomy" id="2586642"/>
    <lineage>
        <taxon>Bacteria</taxon>
        <taxon>Pseudomonadati</taxon>
        <taxon>Thermodesulfobacteriota</taxon>
        <taxon>Desulfobacteria</taxon>
        <taxon>Desulfobacterales</taxon>
        <taxon>Desulfobacteraceae</taxon>
        <taxon>Desulfobotulus</taxon>
    </lineage>
</organism>
<accession>A0A5S5MC25</accession>
<comment type="caution">
    <text evidence="1">The sequence shown here is derived from an EMBL/GenBank/DDBJ whole genome shotgun (WGS) entry which is preliminary data.</text>
</comment>
<dbReference type="OrthoDB" id="5424246at2"/>
<dbReference type="AlphaFoldDB" id="A0A5S5MC25"/>
<name>A0A5S5MC25_9BACT</name>
<evidence type="ECO:0000313" key="1">
    <source>
        <dbReference type="EMBL" id="TYT73262.1"/>
    </source>
</evidence>
<keyword evidence="2" id="KW-1185">Reference proteome</keyword>
<sequence length="353" mass="38772">MIHYTTQIPPLFFGTAHHLLASRNPPVILPPLRSALHIHAGAFSAEALIHGDFSDEKERLNIEALHFSAVADFKEIIWNWQGQTEAGHLSAMALLRLPLVLAAFVHGADAFTAEGLLHPPAMVLTLTDTRFSASADLREPVIPAENEEILILKPFDARSRIRSLPLREIWWQKEMPVTSQKIYTCTIKDDAGSLPELELPMSSMQYRLQENGHSYMAVVVPDAMAFSTGILARIPGRLILRQGFVHQDATRQLTEMASAGRVAFRWDMGGRNSSATLTAAGKITFSFDPNVPKVLDPLISMSLQADGKMRFRSAPVMGLFPGDTVQAAGGAYRVARIAVAVGRNQATMEVLTE</sequence>
<evidence type="ECO:0000313" key="2">
    <source>
        <dbReference type="Proteomes" id="UP000321899"/>
    </source>
</evidence>
<reference evidence="1 2" key="1">
    <citation type="submission" date="2019-06" db="EMBL/GenBank/DDBJ databases">
        <title>Desulfobotulus mexicanus sp. nov., a novel sulfate-reducing bacterium isolated from the sediment of an alkaline crater lake in Mexico.</title>
        <authorList>
            <person name="Hirschler-Rea A."/>
        </authorList>
    </citation>
    <scope>NUCLEOTIDE SEQUENCE [LARGE SCALE GENOMIC DNA]</scope>
    <source>
        <strain evidence="1 2">PAR22N</strain>
    </source>
</reference>
<dbReference type="RefSeq" id="WP_139450883.1">
    <property type="nucleotide sequence ID" value="NZ_VDMB01000039.1"/>
</dbReference>
<dbReference type="Proteomes" id="UP000321899">
    <property type="component" value="Unassembled WGS sequence"/>
</dbReference>
<protein>
    <submittedName>
        <fullName evidence="1">Uncharacterized protein</fullName>
    </submittedName>
</protein>
<gene>
    <name evidence="1" type="ORF">FIM25_16110</name>
</gene>
<proteinExistence type="predicted"/>
<dbReference type="EMBL" id="VDMB01000039">
    <property type="protein sequence ID" value="TYT73262.1"/>
    <property type="molecule type" value="Genomic_DNA"/>
</dbReference>